<evidence type="ECO:0000313" key="2">
    <source>
        <dbReference type="Proteomes" id="UP000264217"/>
    </source>
</evidence>
<name>A0A372NXA4_9SPHI</name>
<keyword evidence="2" id="KW-1185">Reference proteome</keyword>
<organism evidence="1 2">
    <name type="scientific">Mucilaginibacter conchicola</name>
    <dbReference type="NCBI Taxonomy" id="2303333"/>
    <lineage>
        <taxon>Bacteria</taxon>
        <taxon>Pseudomonadati</taxon>
        <taxon>Bacteroidota</taxon>
        <taxon>Sphingobacteriia</taxon>
        <taxon>Sphingobacteriales</taxon>
        <taxon>Sphingobacteriaceae</taxon>
        <taxon>Mucilaginibacter</taxon>
    </lineage>
</organism>
<dbReference type="Pfam" id="PF13376">
    <property type="entry name" value="OmdA"/>
    <property type="match status" value="1"/>
</dbReference>
<reference evidence="1 2" key="1">
    <citation type="submission" date="2018-08" db="EMBL/GenBank/DDBJ databases">
        <title>Mucilaginibacter sp. MYSH2.</title>
        <authorList>
            <person name="Seo T."/>
        </authorList>
    </citation>
    <scope>NUCLEOTIDE SEQUENCE [LARGE SCALE GENOMIC DNA]</scope>
    <source>
        <strain evidence="1 2">MYSH2</strain>
    </source>
</reference>
<dbReference type="RefSeq" id="WP_117390304.1">
    <property type="nucleotide sequence ID" value="NZ_QWDC01000001.1"/>
</dbReference>
<dbReference type="EMBL" id="QWDC01000001">
    <property type="protein sequence ID" value="RFZ94746.1"/>
    <property type="molecule type" value="Genomic_DNA"/>
</dbReference>
<evidence type="ECO:0008006" key="3">
    <source>
        <dbReference type="Google" id="ProtNLM"/>
    </source>
</evidence>
<dbReference type="OrthoDB" id="9800461at2"/>
<dbReference type="AlphaFoldDB" id="A0A372NXA4"/>
<proteinExistence type="predicted"/>
<sequence length="223" mass="25200">MNPPSPLAKKLQMKPGQTWLILNAPEDYLATLEPLPESVELTFALGKAVSGIQVFVKTSTELSEVLKQLQTSLKDDTVLWVIYPKKNSGIETDLEMMSGWEVTKPYGLRPVASAAINNTWTTLRFRPEHLVKHSEASAASIRKENDYSEFIDVDKKQITLPPYLHEALAAEPAAMAYYEKLAWSHRKEYVVWILSAKQEQTRANRISKMVEMLLAGKKNPSEK</sequence>
<evidence type="ECO:0000313" key="1">
    <source>
        <dbReference type="EMBL" id="RFZ94746.1"/>
    </source>
</evidence>
<gene>
    <name evidence="1" type="ORF">D0C36_04200</name>
</gene>
<accession>A0A372NXA4</accession>
<comment type="caution">
    <text evidence="1">The sequence shown here is derived from an EMBL/GenBank/DDBJ whole genome shotgun (WGS) entry which is preliminary data.</text>
</comment>
<protein>
    <recommendedName>
        <fullName evidence="3">Bacteriocin-protection, YdeI or OmpD-Associated</fullName>
    </recommendedName>
</protein>
<dbReference type="Proteomes" id="UP000264217">
    <property type="component" value="Unassembled WGS sequence"/>
</dbReference>